<dbReference type="AlphaFoldDB" id="A0A9P6DVC8"/>
<sequence>MSTWKQNLKRASDTTWKGLHYVGAKVNKLSGKVGAEGFWPQPMALEIEKCSRILRSFTIGQLLETAGAEGDKKKPSKVRVQIPPKFLRNAQGIAIFTVFRTGLGFSAASGSGVVIARNDDNSWGSPSGILVHTIGFGADIYDVVLILRNRKAVMAFSNPKVSIGAELSVAAGPLGAGAMLDTGIEAVPVLSYVKGKGLYGGVQLDGNIIIERNDENARFYGRHIKAKDILAGGINRPADADLLVATIESAEGQHTEPTSSSSPHHITNIRERLSGSVSPPVSETRGVGPGMNKSELGVHDDDAEANHVSGPDSSYIPPPSYPHPSL</sequence>
<dbReference type="Pfam" id="PF04366">
    <property type="entry name" value="Ysc84"/>
    <property type="match status" value="1"/>
</dbReference>
<evidence type="ECO:0000313" key="4">
    <source>
        <dbReference type="Proteomes" id="UP000886523"/>
    </source>
</evidence>
<evidence type="ECO:0000313" key="3">
    <source>
        <dbReference type="EMBL" id="KAF9516276.1"/>
    </source>
</evidence>
<dbReference type="CDD" id="cd11524">
    <property type="entry name" value="SYLF"/>
    <property type="match status" value="1"/>
</dbReference>
<dbReference type="EMBL" id="MU128941">
    <property type="protein sequence ID" value="KAF9516276.1"/>
    <property type="molecule type" value="Genomic_DNA"/>
</dbReference>
<dbReference type="InterPro" id="IPR051702">
    <property type="entry name" value="SH3_domain_YSC84-like"/>
</dbReference>
<accession>A0A9P6DVC8</accession>
<dbReference type="Proteomes" id="UP000886523">
    <property type="component" value="Unassembled WGS sequence"/>
</dbReference>
<dbReference type="InterPro" id="IPR007461">
    <property type="entry name" value="Ysc84_actin-binding"/>
</dbReference>
<dbReference type="PANTHER" id="PTHR15629">
    <property type="entry name" value="SH3YL1 PROTEIN"/>
    <property type="match status" value="1"/>
</dbReference>
<reference evidence="3" key="1">
    <citation type="journal article" date="2020" name="Nat. Commun.">
        <title>Large-scale genome sequencing of mycorrhizal fungi provides insights into the early evolution of symbiotic traits.</title>
        <authorList>
            <person name="Miyauchi S."/>
            <person name="Kiss E."/>
            <person name="Kuo A."/>
            <person name="Drula E."/>
            <person name="Kohler A."/>
            <person name="Sanchez-Garcia M."/>
            <person name="Morin E."/>
            <person name="Andreopoulos B."/>
            <person name="Barry K.W."/>
            <person name="Bonito G."/>
            <person name="Buee M."/>
            <person name="Carver A."/>
            <person name="Chen C."/>
            <person name="Cichocki N."/>
            <person name="Clum A."/>
            <person name="Culley D."/>
            <person name="Crous P.W."/>
            <person name="Fauchery L."/>
            <person name="Girlanda M."/>
            <person name="Hayes R.D."/>
            <person name="Keri Z."/>
            <person name="LaButti K."/>
            <person name="Lipzen A."/>
            <person name="Lombard V."/>
            <person name="Magnuson J."/>
            <person name="Maillard F."/>
            <person name="Murat C."/>
            <person name="Nolan M."/>
            <person name="Ohm R.A."/>
            <person name="Pangilinan J."/>
            <person name="Pereira M.F."/>
            <person name="Perotto S."/>
            <person name="Peter M."/>
            <person name="Pfister S."/>
            <person name="Riley R."/>
            <person name="Sitrit Y."/>
            <person name="Stielow J.B."/>
            <person name="Szollosi G."/>
            <person name="Zifcakova L."/>
            <person name="Stursova M."/>
            <person name="Spatafora J.W."/>
            <person name="Tedersoo L."/>
            <person name="Vaario L.M."/>
            <person name="Yamada A."/>
            <person name="Yan M."/>
            <person name="Wang P."/>
            <person name="Xu J."/>
            <person name="Bruns T."/>
            <person name="Baldrian P."/>
            <person name="Vilgalys R."/>
            <person name="Dunand C."/>
            <person name="Henrissat B."/>
            <person name="Grigoriev I.V."/>
            <person name="Hibbett D."/>
            <person name="Nagy L.G."/>
            <person name="Martin F.M."/>
        </authorList>
    </citation>
    <scope>NUCLEOTIDE SEQUENCE</scope>
    <source>
        <strain evidence="3">UP504</strain>
    </source>
</reference>
<proteinExistence type="predicted"/>
<organism evidence="3 4">
    <name type="scientific">Hydnum rufescens UP504</name>
    <dbReference type="NCBI Taxonomy" id="1448309"/>
    <lineage>
        <taxon>Eukaryota</taxon>
        <taxon>Fungi</taxon>
        <taxon>Dikarya</taxon>
        <taxon>Basidiomycota</taxon>
        <taxon>Agaricomycotina</taxon>
        <taxon>Agaricomycetes</taxon>
        <taxon>Cantharellales</taxon>
        <taxon>Hydnaceae</taxon>
        <taxon>Hydnum</taxon>
    </lineage>
</organism>
<evidence type="ECO:0000259" key="2">
    <source>
        <dbReference type="Pfam" id="PF04366"/>
    </source>
</evidence>
<name>A0A9P6DVC8_9AGAM</name>
<protein>
    <recommendedName>
        <fullName evidence="2">Ysc84 actin-binding domain-containing protein</fullName>
    </recommendedName>
</protein>
<keyword evidence="4" id="KW-1185">Reference proteome</keyword>
<evidence type="ECO:0000256" key="1">
    <source>
        <dbReference type="SAM" id="MobiDB-lite"/>
    </source>
</evidence>
<gene>
    <name evidence="3" type="ORF">BS47DRAFT_1390912</name>
</gene>
<dbReference type="GO" id="GO:0035091">
    <property type="term" value="F:phosphatidylinositol binding"/>
    <property type="evidence" value="ECO:0007669"/>
    <property type="project" value="TreeGrafter"/>
</dbReference>
<dbReference type="PANTHER" id="PTHR15629:SF8">
    <property type="entry name" value="DUF500 DOMAIN PROTEIN (AFU_ORTHOLOGUE AFUA_5G07310)"/>
    <property type="match status" value="1"/>
</dbReference>
<comment type="caution">
    <text evidence="3">The sequence shown here is derived from an EMBL/GenBank/DDBJ whole genome shotgun (WGS) entry which is preliminary data.</text>
</comment>
<feature type="compositionally biased region" description="Pro residues" evidence="1">
    <location>
        <begin position="316"/>
        <end position="326"/>
    </location>
</feature>
<feature type="region of interest" description="Disordered" evidence="1">
    <location>
        <begin position="271"/>
        <end position="326"/>
    </location>
</feature>
<feature type="domain" description="Ysc84 actin-binding" evidence="2">
    <location>
        <begin position="136"/>
        <end position="250"/>
    </location>
</feature>
<dbReference type="OrthoDB" id="10255128at2759"/>